<evidence type="ECO:0000256" key="7">
    <source>
        <dbReference type="ARBA" id="ARBA00023004"/>
    </source>
</evidence>
<keyword evidence="5" id="KW-0671">Queuosine biosynthesis</keyword>
<dbReference type="AlphaFoldDB" id="A0A9X1V837"/>
<evidence type="ECO:0000256" key="4">
    <source>
        <dbReference type="ARBA" id="ARBA00022723"/>
    </source>
</evidence>
<keyword evidence="7" id="KW-0408">Iron</keyword>
<evidence type="ECO:0000256" key="3">
    <source>
        <dbReference type="ARBA" id="ARBA00022694"/>
    </source>
</evidence>
<protein>
    <submittedName>
        <fullName evidence="10">Epoxyqueuosine reductase</fullName>
        <ecNumber evidence="10">1.17.99.6</ecNumber>
    </submittedName>
</protein>
<dbReference type="InterPro" id="IPR011989">
    <property type="entry name" value="ARM-like"/>
</dbReference>
<sequence>MSTGNQHMSCTGYDVPFHVLQQLAVRAGIEVVGVTTADVFHDVVPQLQRYYAEGRQTGFEHPYSQQRVDPVANLPSAKSIVAIAVPYRIEETMRLRRPKGLRGSVSMYAFGHDYHRVLKKKLQSLVLLLTEYVGREIDYQMGVDTSPLVDRAVAVRAGLGWIGKNGMLITKAYGSWVFLGSLLTDLLIEPQSTVEQLDSCGTCTLCITACPTGALVDPYILDGQRCISYLTQSKGIIPEEYREPIGKRLWGCDVCQNVCPKNNVTLLGSDSSFAPVADLSFPELLHILSLSRRAFMREFGHTATAWRGYYVWRRNAIMALGNLRAKEAIWQLVPFLTDPREEIRAMTAWALSRIAPEIVREIVAKAYSMESDPYVKSEMQWACDDHTSL</sequence>
<keyword evidence="11" id="KW-1185">Reference proteome</keyword>
<dbReference type="Proteomes" id="UP001139263">
    <property type="component" value="Unassembled WGS sequence"/>
</dbReference>
<dbReference type="GO" id="GO:0052693">
    <property type="term" value="F:epoxyqueuosine reductase activity"/>
    <property type="evidence" value="ECO:0007669"/>
    <property type="project" value="UniProtKB-EC"/>
</dbReference>
<dbReference type="Pfam" id="PF13484">
    <property type="entry name" value="Fer4_16"/>
    <property type="match status" value="1"/>
</dbReference>
<gene>
    <name evidence="10" type="primary">queG</name>
    <name evidence="10" type="ORF">MM817_00755</name>
</gene>
<evidence type="ECO:0000313" key="11">
    <source>
        <dbReference type="Proteomes" id="UP001139263"/>
    </source>
</evidence>
<keyword evidence="8" id="KW-0411">Iron-sulfur</keyword>
<dbReference type="GO" id="GO:0008616">
    <property type="term" value="P:tRNA queuosine(34) biosynthetic process"/>
    <property type="evidence" value="ECO:0007669"/>
    <property type="project" value="UniProtKB-KW"/>
</dbReference>
<dbReference type="EC" id="1.17.99.6" evidence="10"/>
<evidence type="ECO:0000256" key="1">
    <source>
        <dbReference type="ARBA" id="ARBA00022485"/>
    </source>
</evidence>
<keyword evidence="1" id="KW-0004">4Fe-4S</keyword>
<evidence type="ECO:0000313" key="10">
    <source>
        <dbReference type="EMBL" id="MCI0182495.1"/>
    </source>
</evidence>
<keyword evidence="2" id="KW-0963">Cytoplasm</keyword>
<dbReference type="GO" id="GO:0051539">
    <property type="term" value="F:4 iron, 4 sulfur cluster binding"/>
    <property type="evidence" value="ECO:0007669"/>
    <property type="project" value="UniProtKB-KW"/>
</dbReference>
<keyword evidence="4" id="KW-0479">Metal-binding</keyword>
<dbReference type="PROSITE" id="PS00198">
    <property type="entry name" value="4FE4S_FER_1"/>
    <property type="match status" value="1"/>
</dbReference>
<dbReference type="PROSITE" id="PS51379">
    <property type="entry name" value="4FE4S_FER_2"/>
    <property type="match status" value="1"/>
</dbReference>
<accession>A0A9X1V837</accession>
<name>A0A9X1V837_9BACL</name>
<dbReference type="SUPFAM" id="SSF48371">
    <property type="entry name" value="ARM repeat"/>
    <property type="match status" value="1"/>
</dbReference>
<dbReference type="PANTHER" id="PTHR30002">
    <property type="entry name" value="EPOXYQUEUOSINE REDUCTASE"/>
    <property type="match status" value="1"/>
</dbReference>
<keyword evidence="6 10" id="KW-0560">Oxidoreductase</keyword>
<dbReference type="Pfam" id="PF08331">
    <property type="entry name" value="QueG_DUF1730"/>
    <property type="match status" value="1"/>
</dbReference>
<evidence type="ECO:0000256" key="8">
    <source>
        <dbReference type="ARBA" id="ARBA00023014"/>
    </source>
</evidence>
<evidence type="ECO:0000259" key="9">
    <source>
        <dbReference type="PROSITE" id="PS51379"/>
    </source>
</evidence>
<dbReference type="Gene3D" id="3.30.70.20">
    <property type="match status" value="1"/>
</dbReference>
<dbReference type="InterPro" id="IPR016024">
    <property type="entry name" value="ARM-type_fold"/>
</dbReference>
<dbReference type="Pfam" id="PF13646">
    <property type="entry name" value="HEAT_2"/>
    <property type="match status" value="1"/>
</dbReference>
<proteinExistence type="predicted"/>
<evidence type="ECO:0000256" key="6">
    <source>
        <dbReference type="ARBA" id="ARBA00023002"/>
    </source>
</evidence>
<dbReference type="EMBL" id="JALBUF010000001">
    <property type="protein sequence ID" value="MCI0182495.1"/>
    <property type="molecule type" value="Genomic_DNA"/>
</dbReference>
<dbReference type="InterPro" id="IPR013542">
    <property type="entry name" value="QueG_DUF1730"/>
</dbReference>
<feature type="domain" description="4Fe-4S ferredoxin-type" evidence="9">
    <location>
        <begin position="190"/>
        <end position="219"/>
    </location>
</feature>
<evidence type="ECO:0000256" key="2">
    <source>
        <dbReference type="ARBA" id="ARBA00022490"/>
    </source>
</evidence>
<dbReference type="NCBIfam" id="TIGR00276">
    <property type="entry name" value="tRNA epoxyqueuosine(34) reductase QueG"/>
    <property type="match status" value="1"/>
</dbReference>
<dbReference type="InterPro" id="IPR004453">
    <property type="entry name" value="QueG"/>
</dbReference>
<keyword evidence="3" id="KW-0819">tRNA processing</keyword>
<organism evidence="10 11">
    <name type="scientific">Sulfoacidibacillus ferrooxidans</name>
    <dbReference type="NCBI Taxonomy" id="2005001"/>
    <lineage>
        <taxon>Bacteria</taxon>
        <taxon>Bacillati</taxon>
        <taxon>Bacillota</taxon>
        <taxon>Bacilli</taxon>
        <taxon>Bacillales</taxon>
        <taxon>Alicyclobacillaceae</taxon>
        <taxon>Sulfoacidibacillus</taxon>
    </lineage>
</organism>
<dbReference type="InterPro" id="IPR017900">
    <property type="entry name" value="4Fe4S_Fe_S_CS"/>
</dbReference>
<comment type="caution">
    <text evidence="10">The sequence shown here is derived from an EMBL/GenBank/DDBJ whole genome shotgun (WGS) entry which is preliminary data.</text>
</comment>
<reference evidence="10" key="1">
    <citation type="submission" date="2022-03" db="EMBL/GenBank/DDBJ databases">
        <title>Draft Genome Sequence of Firmicute Strain S0AB, a Heterotrophic Iron/Sulfur-Oxidizing Extreme Acidophile.</title>
        <authorList>
            <person name="Vergara E."/>
            <person name="Pakostova E."/>
            <person name="Johnson D.B."/>
            <person name="Holmes D.S."/>
        </authorList>
    </citation>
    <scope>NUCLEOTIDE SEQUENCE</scope>
    <source>
        <strain evidence="10">S0AB</strain>
    </source>
</reference>
<evidence type="ECO:0000256" key="5">
    <source>
        <dbReference type="ARBA" id="ARBA00022785"/>
    </source>
</evidence>
<dbReference type="GO" id="GO:0046872">
    <property type="term" value="F:metal ion binding"/>
    <property type="evidence" value="ECO:0007669"/>
    <property type="project" value="UniProtKB-KW"/>
</dbReference>
<dbReference type="PANTHER" id="PTHR30002:SF4">
    <property type="entry name" value="EPOXYQUEUOSINE REDUCTASE"/>
    <property type="match status" value="1"/>
</dbReference>
<dbReference type="SUPFAM" id="SSF46548">
    <property type="entry name" value="alpha-helical ferredoxin"/>
    <property type="match status" value="1"/>
</dbReference>
<dbReference type="InterPro" id="IPR017896">
    <property type="entry name" value="4Fe4S_Fe-S-bd"/>
</dbReference>
<dbReference type="Gene3D" id="1.25.10.10">
    <property type="entry name" value="Leucine-rich Repeat Variant"/>
    <property type="match status" value="1"/>
</dbReference>